<organism evidence="3 4">
    <name type="scientific">Altericroceibacterium indicum</name>
    <dbReference type="NCBI Taxonomy" id="374177"/>
    <lineage>
        <taxon>Bacteria</taxon>
        <taxon>Pseudomonadati</taxon>
        <taxon>Pseudomonadota</taxon>
        <taxon>Alphaproteobacteria</taxon>
        <taxon>Sphingomonadales</taxon>
        <taxon>Erythrobacteraceae</taxon>
        <taxon>Altericroceibacterium</taxon>
    </lineage>
</organism>
<keyword evidence="2" id="KW-1133">Transmembrane helix</keyword>
<keyword evidence="4" id="KW-1185">Reference proteome</keyword>
<dbReference type="EMBL" id="WTYQ01000001">
    <property type="protein sequence ID" value="MXP24879.1"/>
    <property type="molecule type" value="Genomic_DNA"/>
</dbReference>
<dbReference type="RefSeq" id="WP_160738069.1">
    <property type="nucleotide sequence ID" value="NZ_WTYQ01000001.1"/>
</dbReference>
<feature type="region of interest" description="Disordered" evidence="1">
    <location>
        <begin position="1039"/>
        <end position="1070"/>
    </location>
</feature>
<dbReference type="Pfam" id="PF11739">
    <property type="entry name" value="YdbH-like"/>
    <property type="match status" value="1"/>
</dbReference>
<sequence length="1070" mass="115639">MPPHGQDRDNQAKDSLTKRHFWRWFAAVCLFLISAVLLVTWVNRETIVDGLITSQLKSMGLDASYEIEEIGPRRQVLRHVVIGDPAKPDLTLDRAVVLISPRFGIPGIDEIDLEGLRLFGSYRKGSLSFGALDPVLFSGDGGSFEFPDYRLKLDDARAKIETDYGNVGVKLSGAGNLRSGFAGELAAVAPQLDAKGCQLDRVSLYGKVGIDSQQPVFKGPLRLERAHCKALDLNLNALAMQLDLKVDKSLKGIEAEGSVSGKVLKFSDYHARNLGGALRFTFRNTDITAHYDVGVGQVITPQVLADKLSVDGELRTRQKFRQIALSGEIDGKGVRLGDDYKSLLQQAGQSSQKTMLGPIFARIDGELAKQTRNSSLTADFKVQRDDNVASLVVPRASLRSSDGATLLSLSRFQMGLSSSGTPRLFGNFATGGDGLPRIAGRMERLASGKAYLRLRMNRYEADGGSIALPQLLVTQSADGPIGFSGAILADGALPGGFTKALEVPLSGSWSSSQGLSLWRKCAELRFDRLELASLAFDHERLQLCPSRGEPILRYGKDGLKVAAGTPSIDLSGTLGETHIAIEGGPLGIAYPGTVSAQDVTVTLGPDEAANRFQLSDFIAHIDNKVSGQFAGADVKLAAVPLDIIQAGGDWKYTDGILHLEQGHFRLKDRASPHRFEPLVSHGAELTLNDNLITAHADLFEPTSQRLVTKLSIRHDLGNGSGQADIKVPGLVLDKDLEITKLTPLALGVVANVVGVVTGDGRIDWNDKGVTSSGRFSSSALDFAAPFGPVQGVSGTLVFTDLLALTTAPDQQITIASVNPGIEVYDGKVDLQLRDATYLDVKGGVWPFLGGTLQLDPVTVTFGKDEIRRYTFHIRGLDAARFIEQMDLGNLNATGTFDGQLPVVFEGETGRIENGLLVSRPPGGNVSYVGELTYEDLSTMANFAFNTLRSLDYSQMRIAVDGDLTGELVTRVRFDGVKQGKGAKSNFITRRIARLPIRFDVNIRGRFYKLLGSLRSLYDPTAVRDPRELGLLNSDGTIIRHQTSGEAEEKTDGAEMNGKKTIQPPESEEMP</sequence>
<reference evidence="3 4" key="1">
    <citation type="submission" date="2019-12" db="EMBL/GenBank/DDBJ databases">
        <title>Genomic-based taxomic classification of the family Erythrobacteraceae.</title>
        <authorList>
            <person name="Xu L."/>
        </authorList>
    </citation>
    <scope>NUCLEOTIDE SEQUENCE [LARGE SCALE GENOMIC DNA]</scope>
    <source>
        <strain evidence="3 4">DSM 18604</strain>
    </source>
</reference>
<proteinExistence type="predicted"/>
<name>A0A845A688_9SPHN</name>
<protein>
    <submittedName>
        <fullName evidence="3">Exoprotein</fullName>
    </submittedName>
</protein>
<evidence type="ECO:0000313" key="4">
    <source>
        <dbReference type="Proteomes" id="UP000460561"/>
    </source>
</evidence>
<accession>A0A845A688</accession>
<evidence type="ECO:0000256" key="1">
    <source>
        <dbReference type="SAM" id="MobiDB-lite"/>
    </source>
</evidence>
<keyword evidence="2" id="KW-0812">Transmembrane</keyword>
<gene>
    <name evidence="3" type="ORF">GRI39_02310</name>
</gene>
<dbReference type="AlphaFoldDB" id="A0A845A688"/>
<comment type="caution">
    <text evidence="3">The sequence shown here is derived from an EMBL/GenBank/DDBJ whole genome shotgun (WGS) entry which is preliminary data.</text>
</comment>
<evidence type="ECO:0000256" key="2">
    <source>
        <dbReference type="SAM" id="Phobius"/>
    </source>
</evidence>
<feature type="transmembrane region" description="Helical" evidence="2">
    <location>
        <begin position="21"/>
        <end position="42"/>
    </location>
</feature>
<evidence type="ECO:0000313" key="3">
    <source>
        <dbReference type="EMBL" id="MXP24879.1"/>
    </source>
</evidence>
<dbReference type="OrthoDB" id="7597031at2"/>
<dbReference type="Proteomes" id="UP000460561">
    <property type="component" value="Unassembled WGS sequence"/>
</dbReference>
<keyword evidence="2" id="KW-0472">Membrane</keyword>
<dbReference type="InterPro" id="IPR021730">
    <property type="entry name" value="YdbH"/>
</dbReference>